<comment type="similarity">
    <text evidence="5 20">Belongs to the LAMP family.</text>
</comment>
<dbReference type="GO" id="GO:0005886">
    <property type="term" value="C:plasma membrane"/>
    <property type="evidence" value="ECO:0007669"/>
    <property type="project" value="UniProtKB-SubCell"/>
</dbReference>
<evidence type="ECO:0000256" key="12">
    <source>
        <dbReference type="ARBA" id="ARBA00023180"/>
    </source>
</evidence>
<feature type="signal peptide" evidence="23">
    <location>
        <begin position="1"/>
        <end position="15"/>
    </location>
</feature>
<feature type="domain" description="Lysosome-associated membrane glycoprotein 2-like luminal" evidence="24">
    <location>
        <begin position="127"/>
        <end position="268"/>
    </location>
</feature>
<comment type="function">
    <text evidence="16">Plays a role in short-term synaptic plasticity in a subset of GABAergic neurons in the brain.</text>
</comment>
<evidence type="ECO:0000256" key="2">
    <source>
        <dbReference type="ARBA" id="ARBA00004158"/>
    </source>
</evidence>
<accession>A0A7F5R9L6</accession>
<feature type="domain" description="Lysosome-associated membrane glycoprotein 2-like transmembrane" evidence="25">
    <location>
        <begin position="299"/>
        <end position="327"/>
    </location>
</feature>
<evidence type="ECO:0000259" key="24">
    <source>
        <dbReference type="Pfam" id="PF01299"/>
    </source>
</evidence>
<dbReference type="InParanoid" id="A0A7F5R9L6"/>
<keyword evidence="9 22" id="KW-1133">Transmembrane helix</keyword>
<evidence type="ECO:0000256" key="7">
    <source>
        <dbReference type="ARBA" id="ARBA00022729"/>
    </source>
</evidence>
<evidence type="ECO:0000256" key="20">
    <source>
        <dbReference type="PROSITE-ProRule" id="PRU00740"/>
    </source>
</evidence>
<feature type="transmembrane region" description="Helical" evidence="22">
    <location>
        <begin position="298"/>
        <end position="320"/>
    </location>
</feature>
<dbReference type="PROSITE" id="PS51407">
    <property type="entry name" value="LAMP_3"/>
    <property type="match status" value="1"/>
</dbReference>
<proteinExistence type="inferred from homology"/>
<dbReference type="RefSeq" id="XP_025832663.1">
    <property type="nucleotide sequence ID" value="XM_025976878.1"/>
</dbReference>
<feature type="compositionally biased region" description="Pro residues" evidence="21">
    <location>
        <begin position="90"/>
        <end position="113"/>
    </location>
</feature>
<dbReference type="PANTHER" id="PTHR11506:SF35">
    <property type="entry name" value="LYSOSOME-ASSOCIATED MEMBRANE GLYCOPROTEIN 5"/>
    <property type="match status" value="1"/>
</dbReference>
<evidence type="ECO:0000256" key="16">
    <source>
        <dbReference type="ARBA" id="ARBA00053950"/>
    </source>
</evidence>
<evidence type="ECO:0000256" key="11">
    <source>
        <dbReference type="ARBA" id="ARBA00023136"/>
    </source>
</evidence>
<protein>
    <recommendedName>
        <fullName evidence="18">Lysosome-associated membrane glycoprotein 5</fullName>
    </recommendedName>
    <alternativeName>
        <fullName evidence="19">Lysosome-associated membrane protein 5</fullName>
    </alternativeName>
</protein>
<keyword evidence="10" id="KW-0770">Synapse</keyword>
<comment type="caution">
    <text evidence="20">Lacks conserved residue(s) required for the propagation of feature annotation.</text>
</comment>
<keyword evidence="26" id="KW-1185">Reference proteome</keyword>
<evidence type="ECO:0000256" key="23">
    <source>
        <dbReference type="SAM" id="SignalP"/>
    </source>
</evidence>
<evidence type="ECO:0000256" key="5">
    <source>
        <dbReference type="ARBA" id="ARBA00009644"/>
    </source>
</evidence>
<evidence type="ECO:0000256" key="10">
    <source>
        <dbReference type="ARBA" id="ARBA00023018"/>
    </source>
</evidence>
<evidence type="ECO:0000256" key="18">
    <source>
        <dbReference type="ARBA" id="ARBA00074379"/>
    </source>
</evidence>
<evidence type="ECO:0000256" key="13">
    <source>
        <dbReference type="ARBA" id="ARBA00023273"/>
    </source>
</evidence>
<dbReference type="InterPro" id="IPR048524">
    <property type="entry name" value="Lamp2-like_TM"/>
</dbReference>
<evidence type="ECO:0000256" key="9">
    <source>
        <dbReference type="ARBA" id="ARBA00022989"/>
    </source>
</evidence>
<dbReference type="Gene3D" id="2.40.160.110">
    <property type="match status" value="1"/>
</dbReference>
<evidence type="ECO:0000313" key="27">
    <source>
        <dbReference type="RefSeq" id="XP_025832663.1"/>
    </source>
</evidence>
<keyword evidence="8" id="KW-0967">Endosome</keyword>
<evidence type="ECO:0000256" key="22">
    <source>
        <dbReference type="SAM" id="Phobius"/>
    </source>
</evidence>
<dbReference type="Proteomes" id="UP000192223">
    <property type="component" value="Unplaced"/>
</dbReference>
<evidence type="ECO:0000256" key="8">
    <source>
        <dbReference type="ARBA" id="ARBA00022753"/>
    </source>
</evidence>
<gene>
    <name evidence="27" type="primary">LOC108742610</name>
</gene>
<feature type="compositionally biased region" description="Low complexity" evidence="21">
    <location>
        <begin position="30"/>
        <end position="89"/>
    </location>
</feature>
<evidence type="ECO:0000256" key="6">
    <source>
        <dbReference type="ARBA" id="ARBA00022692"/>
    </source>
</evidence>
<evidence type="ECO:0000256" key="19">
    <source>
        <dbReference type="ARBA" id="ARBA00076257"/>
    </source>
</evidence>
<feature type="region of interest" description="Disordered" evidence="21">
    <location>
        <begin position="20"/>
        <end position="122"/>
    </location>
</feature>
<keyword evidence="7 23" id="KW-0732">Signal</keyword>
<dbReference type="GO" id="GO:0072594">
    <property type="term" value="P:establishment of protein localization to organelle"/>
    <property type="evidence" value="ECO:0007669"/>
    <property type="project" value="TreeGrafter"/>
</dbReference>
<evidence type="ECO:0000256" key="21">
    <source>
        <dbReference type="SAM" id="MobiDB-lite"/>
    </source>
</evidence>
<keyword evidence="12" id="KW-0325">Glycoprotein</keyword>
<feature type="chain" id="PRO_5028859062" description="Lysosome-associated membrane glycoprotein 5" evidence="23">
    <location>
        <begin position="16"/>
        <end position="353"/>
    </location>
</feature>
<evidence type="ECO:0000256" key="15">
    <source>
        <dbReference type="ARBA" id="ARBA00029428"/>
    </source>
</evidence>
<evidence type="ECO:0000256" key="4">
    <source>
        <dbReference type="ARBA" id="ARBA00004279"/>
    </source>
</evidence>
<evidence type="ECO:0000259" key="25">
    <source>
        <dbReference type="Pfam" id="PF21222"/>
    </source>
</evidence>
<organism evidence="26 27">
    <name type="scientific">Agrilus planipennis</name>
    <name type="common">Emerald ash borer</name>
    <name type="synonym">Agrilus marcopoli</name>
    <dbReference type="NCBI Taxonomy" id="224129"/>
    <lineage>
        <taxon>Eukaryota</taxon>
        <taxon>Metazoa</taxon>
        <taxon>Ecdysozoa</taxon>
        <taxon>Arthropoda</taxon>
        <taxon>Hexapoda</taxon>
        <taxon>Insecta</taxon>
        <taxon>Pterygota</taxon>
        <taxon>Neoptera</taxon>
        <taxon>Endopterygota</taxon>
        <taxon>Coleoptera</taxon>
        <taxon>Polyphaga</taxon>
        <taxon>Elateriformia</taxon>
        <taxon>Buprestoidea</taxon>
        <taxon>Buprestidae</taxon>
        <taxon>Agrilinae</taxon>
        <taxon>Agrilus</taxon>
    </lineage>
</organism>
<evidence type="ECO:0000256" key="17">
    <source>
        <dbReference type="ARBA" id="ARBA00060492"/>
    </source>
</evidence>
<evidence type="ECO:0000256" key="14">
    <source>
        <dbReference type="ARBA" id="ARBA00023329"/>
    </source>
</evidence>
<dbReference type="InterPro" id="IPR048528">
    <property type="entry name" value="Lamp2-like_luminal"/>
</dbReference>
<evidence type="ECO:0000256" key="1">
    <source>
        <dbReference type="ARBA" id="ARBA00004151"/>
    </source>
</evidence>
<sequence length="353" mass="38354">MKYVIFASLIAVLAAETAVKAPPPEPEPTPATNASTTPVPTTHAPTTLAPTTKAPTTLPPTTKTPITLPPTTKTPTTLPPTTKTSTTAAPTPPPTSTPVPPAPSPSPFPPANPGDPSTGLWSMHYGDTNSSCVILKAAIQIEFPYTENNKSSRGLVNVPTNATVEGDCKEDDKTLTLMWYYKNDTTNTTKNSLIIEFEESKDKYQVKQIKVNINPKITFADYNGTEPIVLIYNHTHFTTSSSKSYKCDKEQTLNLTENSNVTVGYLHIWHTQFQAFHNSSSQEFESAEDCEPISTSDVVPLAVGCALAALVIIVLVAYLIGRKRAQARGYLSMFSQNKKEAEYIPMKTISCFN</sequence>
<dbReference type="InterPro" id="IPR002000">
    <property type="entry name" value="Lysosome-assoc_membr_glycop"/>
</dbReference>
<keyword evidence="14" id="KW-0968">Cytoplasmic vesicle</keyword>
<comment type="subcellular location">
    <subcellularLocation>
        <location evidence="4">Cell projection</location>
        <location evidence="4">Dendrite</location>
    </subcellularLocation>
    <subcellularLocation>
        <location evidence="17">Cell projection</location>
        <location evidence="17">Growth cone membrane</location>
        <topology evidence="17">Single-pass type I membrane protein</topology>
    </subcellularLocation>
    <subcellularLocation>
        <location evidence="15">Cytoplasmic vesicle</location>
        <location evidence="15">Secretory vesicle</location>
        <location evidence="15">Synaptic vesicle membrane</location>
        <topology evidence="15">Single-pass type I membrane protein</topology>
    </subcellularLocation>
    <subcellularLocation>
        <location evidence="2">Early endosome membrane</location>
        <topology evidence="2">Single-pass type I membrane protein</topology>
    </subcellularLocation>
    <subcellularLocation>
        <location evidence="1">Endoplasmic reticulum-Golgi intermediate compartment membrane</location>
        <topology evidence="1">Single-pass type I membrane protein</topology>
    </subcellularLocation>
    <subcellularLocation>
        <location evidence="20">Membrane</location>
        <topology evidence="20">Single-pass type I membrane protein</topology>
    </subcellularLocation>
    <subcellularLocation>
        <location evidence="3">Recycling endosome</location>
    </subcellularLocation>
</comment>
<dbReference type="PRINTS" id="PR01217">
    <property type="entry name" value="PRICHEXTENSN"/>
</dbReference>
<evidence type="ECO:0000313" key="26">
    <source>
        <dbReference type="Proteomes" id="UP000192223"/>
    </source>
</evidence>
<dbReference type="AlphaFoldDB" id="A0A7F5R9L6"/>
<keyword evidence="6 20" id="KW-0812">Transmembrane</keyword>
<dbReference type="GO" id="GO:0005765">
    <property type="term" value="C:lysosomal membrane"/>
    <property type="evidence" value="ECO:0007669"/>
    <property type="project" value="TreeGrafter"/>
</dbReference>
<evidence type="ECO:0000256" key="3">
    <source>
        <dbReference type="ARBA" id="ARBA00004172"/>
    </source>
</evidence>
<dbReference type="PANTHER" id="PTHR11506">
    <property type="entry name" value="LYSOSOME-ASSOCIATED MEMBRANE GLYCOPROTEIN"/>
    <property type="match status" value="1"/>
</dbReference>
<keyword evidence="11 20" id="KW-0472">Membrane</keyword>
<reference evidence="27" key="1">
    <citation type="submission" date="2025-08" db="UniProtKB">
        <authorList>
            <consortium name="RefSeq"/>
        </authorList>
    </citation>
    <scope>IDENTIFICATION</scope>
    <source>
        <tissue evidence="27">Entire body</tissue>
    </source>
</reference>
<keyword evidence="13" id="KW-0966">Cell projection</keyword>
<dbReference type="Pfam" id="PF01299">
    <property type="entry name" value="Lamp2-like_luminal"/>
    <property type="match status" value="1"/>
</dbReference>
<dbReference type="FunCoup" id="A0A7F5R9L6">
    <property type="interactions" value="482"/>
</dbReference>
<dbReference type="KEGG" id="apln:108742610"/>
<dbReference type="GO" id="GO:0031902">
    <property type="term" value="C:late endosome membrane"/>
    <property type="evidence" value="ECO:0007669"/>
    <property type="project" value="TreeGrafter"/>
</dbReference>
<dbReference type="OrthoDB" id="6232933at2759"/>
<dbReference type="Pfam" id="PF21222">
    <property type="entry name" value="Lamp2_2nd"/>
    <property type="match status" value="1"/>
</dbReference>
<dbReference type="GeneID" id="108742610"/>
<name>A0A7F5R9L6_AGRPL</name>